<accession>A0ABW2EIQ0</accession>
<dbReference type="InterPro" id="IPR043472">
    <property type="entry name" value="Macro_dom-like"/>
</dbReference>
<sequence length="45" mass="4649">MAEALHKAAGPELAEAGAPYSPISPVEAVITEAFQLPNSNGLEKE</sequence>
<dbReference type="Gene3D" id="3.40.220.10">
    <property type="entry name" value="Leucine Aminopeptidase, subunit E, domain 1"/>
    <property type="match status" value="1"/>
</dbReference>
<dbReference type="EMBL" id="JBHSZV010000008">
    <property type="protein sequence ID" value="MFC7060864.1"/>
    <property type="molecule type" value="Genomic_DNA"/>
</dbReference>
<dbReference type="SUPFAM" id="SSF52949">
    <property type="entry name" value="Macro domain-like"/>
    <property type="match status" value="1"/>
</dbReference>
<dbReference type="Proteomes" id="UP001596410">
    <property type="component" value="Unassembled WGS sequence"/>
</dbReference>
<evidence type="ECO:0000313" key="2">
    <source>
        <dbReference type="Proteomes" id="UP001596410"/>
    </source>
</evidence>
<name>A0ABW2EIQ0_9BACI</name>
<gene>
    <name evidence="1" type="ORF">ACFQIC_03135</name>
</gene>
<proteinExistence type="predicted"/>
<evidence type="ECO:0000313" key="1">
    <source>
        <dbReference type="EMBL" id="MFC7060864.1"/>
    </source>
</evidence>
<organism evidence="1 2">
    <name type="scientific">Halobacillus seohaensis</name>
    <dbReference type="NCBI Taxonomy" id="447421"/>
    <lineage>
        <taxon>Bacteria</taxon>
        <taxon>Bacillati</taxon>
        <taxon>Bacillota</taxon>
        <taxon>Bacilli</taxon>
        <taxon>Bacillales</taxon>
        <taxon>Bacillaceae</taxon>
        <taxon>Halobacillus</taxon>
    </lineage>
</organism>
<reference evidence="2" key="1">
    <citation type="journal article" date="2019" name="Int. J. Syst. Evol. Microbiol.">
        <title>The Global Catalogue of Microorganisms (GCM) 10K type strain sequencing project: providing services to taxonomists for standard genome sequencing and annotation.</title>
        <authorList>
            <consortium name="The Broad Institute Genomics Platform"/>
            <consortium name="The Broad Institute Genome Sequencing Center for Infectious Disease"/>
            <person name="Wu L."/>
            <person name="Ma J."/>
        </authorList>
    </citation>
    <scope>NUCLEOTIDE SEQUENCE [LARGE SCALE GENOMIC DNA]</scope>
    <source>
        <strain evidence="2">CGMCC 4.1621</strain>
    </source>
</reference>
<keyword evidence="2" id="KW-1185">Reference proteome</keyword>
<comment type="caution">
    <text evidence="1">The sequence shown here is derived from an EMBL/GenBank/DDBJ whole genome shotgun (WGS) entry which is preliminary data.</text>
</comment>
<protein>
    <submittedName>
        <fullName evidence="1">Uncharacterized protein</fullName>
    </submittedName>
</protein>
<dbReference type="RefSeq" id="WP_204711376.1">
    <property type="nucleotide sequence ID" value="NZ_JBHSZV010000008.1"/>
</dbReference>